<dbReference type="SMART" id="SM00283">
    <property type="entry name" value="MA"/>
    <property type="match status" value="1"/>
</dbReference>
<dbReference type="AlphaFoldDB" id="A0A7W8MVC7"/>
<organism evidence="10 11">
    <name type="scientific">Anoxybacteroides tepidamans</name>
    <dbReference type="NCBI Taxonomy" id="265948"/>
    <lineage>
        <taxon>Bacteria</taxon>
        <taxon>Bacillati</taxon>
        <taxon>Bacillota</taxon>
        <taxon>Bacilli</taxon>
        <taxon>Bacillales</taxon>
        <taxon>Anoxybacillaceae</taxon>
        <taxon>Anoxybacteroides</taxon>
    </lineage>
</organism>
<dbReference type="InterPro" id="IPR003660">
    <property type="entry name" value="HAMP_dom"/>
</dbReference>
<proteinExistence type="inferred from homology"/>
<evidence type="ECO:0000256" key="7">
    <source>
        <dbReference type="SAM" id="Phobius"/>
    </source>
</evidence>
<feature type="transmembrane region" description="Helical" evidence="7">
    <location>
        <begin position="21"/>
        <end position="40"/>
    </location>
</feature>
<dbReference type="Gene3D" id="1.10.287.950">
    <property type="entry name" value="Methyl-accepting chemotaxis protein"/>
    <property type="match status" value="1"/>
</dbReference>
<dbReference type="PROSITE" id="PS50111">
    <property type="entry name" value="CHEMOTAXIS_TRANSDUC_2"/>
    <property type="match status" value="1"/>
</dbReference>
<dbReference type="GO" id="GO:0007165">
    <property type="term" value="P:signal transduction"/>
    <property type="evidence" value="ECO:0007669"/>
    <property type="project" value="UniProtKB-KW"/>
</dbReference>
<feature type="domain" description="HAMP" evidence="9">
    <location>
        <begin position="345"/>
        <end position="397"/>
    </location>
</feature>
<sequence length="703" mass="78287">MRRFFAPALFVMNRLTYSRKLILIGLLFTIPMVVMMYMLIAEMNKEIDFAEKEQIGVKYVKSVKGFLADVQKHRGMANTFLMGDESFKERMIAQQSQIEKQIERIDQLDQQYGSTLKTTNRWNSLKKQWKYLKDNVFYLTAETSFAVHTEIAQNTLSLVTHIANTSNLILDPELDSYYVMDSITDKLPLLAEHLGKARAIGAGAAARKTLLDSEKESLTELSIQIKAAFKDANDGIAVAISKNASIETMVKRDLKNFNDNVNRFLEILNTRLISSKNINVDPSYYFSEATKTIDAAFRLYDTEARVLDKLLQQRVDDYSGKKQLSLAIVFIVAVVLLYLFIALYLSVINAVSRLEYSAMLLENGDLTIRVHLSTKDELKRIGNSFNKMAESFRNMVAANIQLAQQIAASSTELAEVADQSARVMEQIATMNQEVASGADHQKRNAAESVSEMEEMIENIKGISESSKEMFNLASKMLQQAERGNETMQIGVHHIHKLSRSANDVYFAIEQLKERSQEIGKIATMITTLSSQTNILALNAAIEAARAGEHGKGFAVVAEEVKHLAEQSREAATQIYDMIEEVQSSVSNAATVMNTSMQELETGTRTIQEAGEAFKTILYASRNVTDLIQKVSEASVQLSAGTEEVTASIERMAQIANTSASIAQHVAAASEEQLGSTEELSTSIHSLSEMAQQLQALAARFKVF</sequence>
<accession>A0A7W8MVC7</accession>
<evidence type="ECO:0000256" key="1">
    <source>
        <dbReference type="ARBA" id="ARBA00004236"/>
    </source>
</evidence>
<evidence type="ECO:0000256" key="3">
    <source>
        <dbReference type="ARBA" id="ARBA00023136"/>
    </source>
</evidence>
<keyword evidence="4 6" id="KW-0807">Transducer</keyword>
<evidence type="ECO:0000256" key="2">
    <source>
        <dbReference type="ARBA" id="ARBA00022475"/>
    </source>
</evidence>
<dbReference type="PANTHER" id="PTHR32089">
    <property type="entry name" value="METHYL-ACCEPTING CHEMOTAXIS PROTEIN MCPB"/>
    <property type="match status" value="1"/>
</dbReference>
<gene>
    <name evidence="10" type="ORF">HNQ34_001239</name>
</gene>
<comment type="similarity">
    <text evidence="5">Belongs to the methyl-accepting chemotaxis (MCP) protein family.</text>
</comment>
<feature type="transmembrane region" description="Helical" evidence="7">
    <location>
        <begin position="324"/>
        <end position="347"/>
    </location>
</feature>
<dbReference type="CDD" id="cd11386">
    <property type="entry name" value="MCP_signal"/>
    <property type="match status" value="1"/>
</dbReference>
<name>A0A7W8MVC7_9BACL</name>
<dbReference type="Proteomes" id="UP000520011">
    <property type="component" value="Unassembled WGS sequence"/>
</dbReference>
<protein>
    <submittedName>
        <fullName evidence="10">Methyl-accepting chemotaxis protein</fullName>
    </submittedName>
</protein>
<evidence type="ECO:0000313" key="10">
    <source>
        <dbReference type="EMBL" id="MBB5324146.1"/>
    </source>
</evidence>
<keyword evidence="11" id="KW-1185">Reference proteome</keyword>
<evidence type="ECO:0000313" key="11">
    <source>
        <dbReference type="Proteomes" id="UP000520011"/>
    </source>
</evidence>
<evidence type="ECO:0000256" key="4">
    <source>
        <dbReference type="ARBA" id="ARBA00023224"/>
    </source>
</evidence>
<dbReference type="PROSITE" id="PS50885">
    <property type="entry name" value="HAMP"/>
    <property type="match status" value="1"/>
</dbReference>
<keyword evidence="3 7" id="KW-0472">Membrane</keyword>
<comment type="caution">
    <text evidence="10">The sequence shown here is derived from an EMBL/GenBank/DDBJ whole genome shotgun (WGS) entry which is preliminary data.</text>
</comment>
<keyword evidence="7" id="KW-0812">Transmembrane</keyword>
<feature type="domain" description="Methyl-accepting transducer" evidence="8">
    <location>
        <begin position="416"/>
        <end position="652"/>
    </location>
</feature>
<comment type="subcellular location">
    <subcellularLocation>
        <location evidence="1">Cell membrane</location>
    </subcellularLocation>
</comment>
<dbReference type="PANTHER" id="PTHR32089:SF112">
    <property type="entry name" value="LYSOZYME-LIKE PROTEIN-RELATED"/>
    <property type="match status" value="1"/>
</dbReference>
<dbReference type="Gene3D" id="6.10.340.10">
    <property type="match status" value="1"/>
</dbReference>
<dbReference type="RefSeq" id="WP_183252618.1">
    <property type="nucleotide sequence ID" value="NZ_JACHEP010000004.1"/>
</dbReference>
<dbReference type="Pfam" id="PF00672">
    <property type="entry name" value="HAMP"/>
    <property type="match status" value="1"/>
</dbReference>
<dbReference type="Pfam" id="PF00015">
    <property type="entry name" value="MCPsignal"/>
    <property type="match status" value="1"/>
</dbReference>
<dbReference type="GO" id="GO:0005886">
    <property type="term" value="C:plasma membrane"/>
    <property type="evidence" value="ECO:0007669"/>
    <property type="project" value="UniProtKB-SubCell"/>
</dbReference>
<keyword evidence="2" id="KW-1003">Cell membrane</keyword>
<evidence type="ECO:0000259" key="8">
    <source>
        <dbReference type="PROSITE" id="PS50111"/>
    </source>
</evidence>
<dbReference type="InterPro" id="IPR004089">
    <property type="entry name" value="MCPsignal_dom"/>
</dbReference>
<dbReference type="EMBL" id="JACHEP010000004">
    <property type="protein sequence ID" value="MBB5324146.1"/>
    <property type="molecule type" value="Genomic_DNA"/>
</dbReference>
<dbReference type="SMART" id="SM00304">
    <property type="entry name" value="HAMP"/>
    <property type="match status" value="1"/>
</dbReference>
<keyword evidence="7" id="KW-1133">Transmembrane helix</keyword>
<evidence type="ECO:0000256" key="5">
    <source>
        <dbReference type="ARBA" id="ARBA00029447"/>
    </source>
</evidence>
<dbReference type="SUPFAM" id="SSF58104">
    <property type="entry name" value="Methyl-accepting chemotaxis protein (MCP) signaling domain"/>
    <property type="match status" value="1"/>
</dbReference>
<dbReference type="CDD" id="cd06225">
    <property type="entry name" value="HAMP"/>
    <property type="match status" value="1"/>
</dbReference>
<reference evidence="10 11" key="1">
    <citation type="submission" date="2020-08" db="EMBL/GenBank/DDBJ databases">
        <title>Genomic Encyclopedia of Type Strains, Phase IV (KMG-IV): sequencing the most valuable type-strain genomes for metagenomic binning, comparative biology and taxonomic classification.</title>
        <authorList>
            <person name="Goeker M."/>
        </authorList>
    </citation>
    <scope>NUCLEOTIDE SEQUENCE [LARGE SCALE GENOMIC DNA]</scope>
    <source>
        <strain evidence="10 11">DSM 16325</strain>
    </source>
</reference>
<evidence type="ECO:0000259" key="9">
    <source>
        <dbReference type="PROSITE" id="PS50885"/>
    </source>
</evidence>
<evidence type="ECO:0000256" key="6">
    <source>
        <dbReference type="PROSITE-ProRule" id="PRU00284"/>
    </source>
</evidence>